<sequence length="103" mass="11628">MSDFDLIAVDQMARLRADISSSNMDEICSTLSELRYSLDDETFQAKMVPLLEAAEKNLYQLVECFLQNHVALSSQLVLKATMNASYQTLEVILTNRMGYQRAG</sequence>
<name>A0A9W9UUP7_9EURO</name>
<proteinExistence type="predicted"/>
<reference evidence="1" key="2">
    <citation type="journal article" date="2023" name="IMA Fungus">
        <title>Comparative genomic study of the Penicillium genus elucidates a diverse pangenome and 15 lateral gene transfer events.</title>
        <authorList>
            <person name="Petersen C."/>
            <person name="Sorensen T."/>
            <person name="Nielsen M.R."/>
            <person name="Sondergaard T.E."/>
            <person name="Sorensen J.L."/>
            <person name="Fitzpatrick D.A."/>
            <person name="Frisvad J.C."/>
            <person name="Nielsen K.L."/>
        </authorList>
    </citation>
    <scope>NUCLEOTIDE SEQUENCE</scope>
    <source>
        <strain evidence="1">IBT 3081</strain>
    </source>
</reference>
<dbReference type="AlphaFoldDB" id="A0A9W9UUP7"/>
<gene>
    <name evidence="1" type="ORF">N7517_010704</name>
</gene>
<comment type="caution">
    <text evidence="1">The sequence shown here is derived from an EMBL/GenBank/DDBJ whole genome shotgun (WGS) entry which is preliminary data.</text>
</comment>
<dbReference type="RefSeq" id="XP_056574242.1">
    <property type="nucleotide sequence ID" value="XM_056728427.1"/>
</dbReference>
<evidence type="ECO:0000313" key="2">
    <source>
        <dbReference type="Proteomes" id="UP001147752"/>
    </source>
</evidence>
<organism evidence="1 2">
    <name type="scientific">Penicillium concentricum</name>
    <dbReference type="NCBI Taxonomy" id="293559"/>
    <lineage>
        <taxon>Eukaryota</taxon>
        <taxon>Fungi</taxon>
        <taxon>Dikarya</taxon>
        <taxon>Ascomycota</taxon>
        <taxon>Pezizomycotina</taxon>
        <taxon>Eurotiomycetes</taxon>
        <taxon>Eurotiomycetidae</taxon>
        <taxon>Eurotiales</taxon>
        <taxon>Aspergillaceae</taxon>
        <taxon>Penicillium</taxon>
    </lineage>
</organism>
<dbReference type="OrthoDB" id="426293at2759"/>
<keyword evidence="2" id="KW-1185">Reference proteome</keyword>
<accession>A0A9W9UUP7</accession>
<dbReference type="EMBL" id="JAPZBT010000006">
    <property type="protein sequence ID" value="KAJ5356095.1"/>
    <property type="molecule type" value="Genomic_DNA"/>
</dbReference>
<evidence type="ECO:0000313" key="1">
    <source>
        <dbReference type="EMBL" id="KAJ5356095.1"/>
    </source>
</evidence>
<reference evidence="1" key="1">
    <citation type="submission" date="2022-12" db="EMBL/GenBank/DDBJ databases">
        <authorList>
            <person name="Petersen C."/>
        </authorList>
    </citation>
    <scope>NUCLEOTIDE SEQUENCE</scope>
    <source>
        <strain evidence="1">IBT 3081</strain>
    </source>
</reference>
<protein>
    <submittedName>
        <fullName evidence="1">Uncharacterized protein</fullName>
    </submittedName>
</protein>
<dbReference type="Proteomes" id="UP001147752">
    <property type="component" value="Unassembled WGS sequence"/>
</dbReference>
<dbReference type="GeneID" id="81467610"/>